<organism evidence="2 3">
    <name type="scientific">Puccinia coronata f. sp. avenae</name>
    <dbReference type="NCBI Taxonomy" id="200324"/>
    <lineage>
        <taxon>Eukaryota</taxon>
        <taxon>Fungi</taxon>
        <taxon>Dikarya</taxon>
        <taxon>Basidiomycota</taxon>
        <taxon>Pucciniomycotina</taxon>
        <taxon>Pucciniomycetes</taxon>
        <taxon>Pucciniales</taxon>
        <taxon>Pucciniaceae</taxon>
        <taxon>Puccinia</taxon>
    </lineage>
</organism>
<dbReference type="STRING" id="200324.A0A2N5SFN7"/>
<dbReference type="PANTHER" id="PTHR43329">
    <property type="entry name" value="EPOXIDE HYDROLASE"/>
    <property type="match status" value="1"/>
</dbReference>
<dbReference type="Gene3D" id="3.40.50.1820">
    <property type="entry name" value="alpha/beta hydrolase"/>
    <property type="match status" value="1"/>
</dbReference>
<sequence length="381" mass="43216">MGAIQDPEIFTFKTLKGILINAPRRIAQHQSCFVFTDSAFSWRYQIVDLVSRGYRVIAPDLLGCLSWDFFVYFGFWVMIAQQPREESSFGGTSKPKEVEAYGKAGMCKSLIEILEHEGVKEKITIVSHDWGSIVAARFLTYHPEKVELWVTLCVPPTAPGQLPRGVDYLALIRKHIPQFGYQIYFMSEQSGEEVDRHCQTGMLLLYFHMERGLEKKIEEKLSKYKEESFVWEGVFQKQLNEACEELESVTIEDPEIAYFVSEMKQNGLAPAFNWYRARMVDQKDEEAAQLPVAFSSDIPCLFIGAPKDPACPPGIFTEASKAKLFPNGNIECINIEGANHFLCEAPAHRAQVTKTLGDWIENQQKHLAEKAHSSPKSKTST</sequence>
<accession>A0A2N5SFN7</accession>
<protein>
    <recommendedName>
        <fullName evidence="1">AB hydrolase-1 domain-containing protein</fullName>
    </recommendedName>
</protein>
<dbReference type="SUPFAM" id="SSF53474">
    <property type="entry name" value="alpha/beta-Hydrolases"/>
    <property type="match status" value="1"/>
</dbReference>
<dbReference type="InterPro" id="IPR029058">
    <property type="entry name" value="AB_hydrolase_fold"/>
</dbReference>
<comment type="caution">
    <text evidence="2">The sequence shown here is derived from an EMBL/GenBank/DDBJ whole genome shotgun (WGS) entry which is preliminary data.</text>
</comment>
<name>A0A2N5SFN7_9BASI</name>
<dbReference type="Proteomes" id="UP000235388">
    <property type="component" value="Unassembled WGS sequence"/>
</dbReference>
<dbReference type="OrthoDB" id="284184at2759"/>
<dbReference type="InterPro" id="IPR000073">
    <property type="entry name" value="AB_hydrolase_1"/>
</dbReference>
<feature type="domain" description="AB hydrolase-1" evidence="1">
    <location>
        <begin position="37"/>
        <end position="346"/>
    </location>
</feature>
<dbReference type="EMBL" id="PGCJ01000995">
    <property type="protein sequence ID" value="PLW12056.1"/>
    <property type="molecule type" value="Genomic_DNA"/>
</dbReference>
<proteinExistence type="predicted"/>
<evidence type="ECO:0000259" key="1">
    <source>
        <dbReference type="Pfam" id="PF12697"/>
    </source>
</evidence>
<dbReference type="AlphaFoldDB" id="A0A2N5SFN7"/>
<evidence type="ECO:0000313" key="3">
    <source>
        <dbReference type="Proteomes" id="UP000235388"/>
    </source>
</evidence>
<keyword evidence="3" id="KW-1185">Reference proteome</keyword>
<dbReference type="Pfam" id="PF12697">
    <property type="entry name" value="Abhydrolase_6"/>
    <property type="match status" value="1"/>
</dbReference>
<gene>
    <name evidence="2" type="ORF">PCANC_17656</name>
</gene>
<reference evidence="2 3" key="1">
    <citation type="submission" date="2017-11" db="EMBL/GenBank/DDBJ databases">
        <title>De novo assembly and phasing of dikaryotic genomes from two isolates of Puccinia coronata f. sp. avenae, the causal agent of oat crown rust.</title>
        <authorList>
            <person name="Miller M.E."/>
            <person name="Zhang Y."/>
            <person name="Omidvar V."/>
            <person name="Sperschneider J."/>
            <person name="Schwessinger B."/>
            <person name="Raley C."/>
            <person name="Palmer J.M."/>
            <person name="Garnica D."/>
            <person name="Upadhyaya N."/>
            <person name="Rathjen J."/>
            <person name="Taylor J.M."/>
            <person name="Park R.F."/>
            <person name="Dodds P.N."/>
            <person name="Hirsch C.D."/>
            <person name="Kianian S.F."/>
            <person name="Figueroa M."/>
        </authorList>
    </citation>
    <scope>NUCLEOTIDE SEQUENCE [LARGE SCALE GENOMIC DNA]</scope>
    <source>
        <strain evidence="2">12NC29</strain>
    </source>
</reference>
<evidence type="ECO:0000313" key="2">
    <source>
        <dbReference type="EMBL" id="PLW12056.1"/>
    </source>
</evidence>